<dbReference type="Proteomes" id="UP000023152">
    <property type="component" value="Unassembled WGS sequence"/>
</dbReference>
<feature type="region of interest" description="Disordered" evidence="1">
    <location>
        <begin position="67"/>
        <end position="92"/>
    </location>
</feature>
<evidence type="ECO:0000313" key="2">
    <source>
        <dbReference type="EMBL" id="ETO36999.1"/>
    </source>
</evidence>
<comment type="caution">
    <text evidence="2">The sequence shown here is derived from an EMBL/GenBank/DDBJ whole genome shotgun (WGS) entry which is preliminary data.</text>
</comment>
<sequence>EEFQVFIPNDRSKQQKEPTAPLVVHVDAQSESKEEKEEKLAVLEDNNLTFSHQEDLVVMAELGKLTLTPREHRHNEKEEEEEEEEEEAEEEAIRRGLDVLGDIDEYMFSHDSNFLGVYGIGIDDTQEDIIEKQTLISKNEKQLSNDISSNSEKRSSSRTLFPLTMIKDDYNPPKPSNSGTLFQASKVLSSLQTCLVSHTLRLCHI</sequence>
<gene>
    <name evidence="2" type="ORF">RFI_00064</name>
</gene>
<feature type="non-terminal residue" evidence="2">
    <location>
        <position position="1"/>
    </location>
</feature>
<feature type="region of interest" description="Disordered" evidence="1">
    <location>
        <begin position="1"/>
        <end position="21"/>
    </location>
</feature>
<protein>
    <submittedName>
        <fullName evidence="2">Uncharacterized protein</fullName>
    </submittedName>
</protein>
<keyword evidence="3" id="KW-1185">Reference proteome</keyword>
<dbReference type="EMBL" id="ASPP01000074">
    <property type="protein sequence ID" value="ETO36999.1"/>
    <property type="molecule type" value="Genomic_DNA"/>
</dbReference>
<reference evidence="2 3" key="1">
    <citation type="journal article" date="2013" name="Curr. Biol.">
        <title>The Genome of the Foraminiferan Reticulomyxa filosa.</title>
        <authorList>
            <person name="Glockner G."/>
            <person name="Hulsmann N."/>
            <person name="Schleicher M."/>
            <person name="Noegel A.A."/>
            <person name="Eichinger L."/>
            <person name="Gallinger C."/>
            <person name="Pawlowski J."/>
            <person name="Sierra R."/>
            <person name="Euteneuer U."/>
            <person name="Pillet L."/>
            <person name="Moustafa A."/>
            <person name="Platzer M."/>
            <person name="Groth M."/>
            <person name="Szafranski K."/>
            <person name="Schliwa M."/>
        </authorList>
    </citation>
    <scope>NUCLEOTIDE SEQUENCE [LARGE SCALE GENOMIC DNA]</scope>
</reference>
<evidence type="ECO:0000313" key="3">
    <source>
        <dbReference type="Proteomes" id="UP000023152"/>
    </source>
</evidence>
<organism evidence="2 3">
    <name type="scientific">Reticulomyxa filosa</name>
    <dbReference type="NCBI Taxonomy" id="46433"/>
    <lineage>
        <taxon>Eukaryota</taxon>
        <taxon>Sar</taxon>
        <taxon>Rhizaria</taxon>
        <taxon>Retaria</taxon>
        <taxon>Foraminifera</taxon>
        <taxon>Monothalamids</taxon>
        <taxon>Reticulomyxidae</taxon>
        <taxon>Reticulomyxa</taxon>
    </lineage>
</organism>
<name>X6PG46_RETFI</name>
<feature type="compositionally biased region" description="Acidic residues" evidence="1">
    <location>
        <begin position="78"/>
        <end position="90"/>
    </location>
</feature>
<dbReference type="AlphaFoldDB" id="X6PG46"/>
<accession>X6PG46</accession>
<evidence type="ECO:0000256" key="1">
    <source>
        <dbReference type="SAM" id="MobiDB-lite"/>
    </source>
</evidence>
<proteinExistence type="predicted"/>